<dbReference type="AlphaFoldDB" id="A0A9W6STS1"/>
<dbReference type="EMBL" id="BSTX01000007">
    <property type="protein sequence ID" value="GLZ81692.1"/>
    <property type="molecule type" value="Genomic_DNA"/>
</dbReference>
<evidence type="ECO:0000313" key="2">
    <source>
        <dbReference type="EMBL" id="GLZ81692.1"/>
    </source>
</evidence>
<keyword evidence="1" id="KW-0812">Transmembrane</keyword>
<accession>A0A9W6STS1</accession>
<reference evidence="2" key="1">
    <citation type="submission" date="2023-03" db="EMBL/GenBank/DDBJ databases">
        <title>Actinorhabdospora filicis NBRC 111898.</title>
        <authorList>
            <person name="Ichikawa N."/>
            <person name="Sato H."/>
            <person name="Tonouchi N."/>
        </authorList>
    </citation>
    <scope>NUCLEOTIDE SEQUENCE</scope>
    <source>
        <strain evidence="2">NBRC 111898</strain>
    </source>
</reference>
<name>A0A9W6STS1_9ACTN</name>
<keyword evidence="1" id="KW-1133">Transmembrane helix</keyword>
<keyword evidence="1" id="KW-0472">Membrane</keyword>
<evidence type="ECO:0000256" key="1">
    <source>
        <dbReference type="SAM" id="Phobius"/>
    </source>
</evidence>
<comment type="caution">
    <text evidence="2">The sequence shown here is derived from an EMBL/GenBank/DDBJ whole genome shotgun (WGS) entry which is preliminary data.</text>
</comment>
<dbReference type="RefSeq" id="WP_285667247.1">
    <property type="nucleotide sequence ID" value="NZ_BSTX01000007.1"/>
</dbReference>
<sequence length="213" mass="22435">MTTDDYPALLARLAKVRQVDATGAADARAGLDRDRRAVLALRNALEDEAGEIRDHAHLLSAPVPDLRAPADPTTPPGTLDGELRDGREALARATTARQEAVAAGRQPSFLPRAPHLVRNAVIYLAALAAVLAVQLGLHATAKADATLWIACLPPVAGVLAGYIAVGMVSRPRVPTLDKHGKVIDFKIYKSPRLGVAFAVLEIIAFLILTGGLG</sequence>
<dbReference type="Proteomes" id="UP001165079">
    <property type="component" value="Unassembled WGS sequence"/>
</dbReference>
<evidence type="ECO:0000313" key="3">
    <source>
        <dbReference type="Proteomes" id="UP001165079"/>
    </source>
</evidence>
<gene>
    <name evidence="2" type="ORF">Afil01_64990</name>
</gene>
<proteinExistence type="predicted"/>
<feature type="transmembrane region" description="Helical" evidence="1">
    <location>
        <begin position="147"/>
        <end position="168"/>
    </location>
</feature>
<keyword evidence="3" id="KW-1185">Reference proteome</keyword>
<protein>
    <submittedName>
        <fullName evidence="2">Uncharacterized protein</fullName>
    </submittedName>
</protein>
<organism evidence="2 3">
    <name type="scientific">Actinorhabdospora filicis</name>
    <dbReference type="NCBI Taxonomy" id="1785913"/>
    <lineage>
        <taxon>Bacteria</taxon>
        <taxon>Bacillati</taxon>
        <taxon>Actinomycetota</taxon>
        <taxon>Actinomycetes</taxon>
        <taxon>Micromonosporales</taxon>
        <taxon>Micromonosporaceae</taxon>
        <taxon>Actinorhabdospora</taxon>
    </lineage>
</organism>
<feature type="transmembrane region" description="Helical" evidence="1">
    <location>
        <begin position="193"/>
        <end position="212"/>
    </location>
</feature>
<feature type="transmembrane region" description="Helical" evidence="1">
    <location>
        <begin position="120"/>
        <end position="141"/>
    </location>
</feature>